<gene>
    <name evidence="1" type="ORF">MNEG_9301</name>
</gene>
<sequence>MPPGADPNALVQQLVALCPWNAAGDPAQADALIDQMPCARGSPHAATRLTSSNLQALRGLAAEAAASVFSNLEPQTSPAQYVCNLAGAYSLWALRALEAVTNGSPVRQGQVAADGQLLAVLVRTMTRRGAPGISWRRFAAAALRNAAASTLAAAATVSAASGGGGVPATAVVAAELLVDFVRRGKALEEDHWELVLQLLARVLPSQAGGGLCAERRRPRFASRVPCVVCP</sequence>
<dbReference type="AlphaFoldDB" id="A0A0D2M5D5"/>
<dbReference type="KEGG" id="mng:MNEG_9301"/>
<reference evidence="1 2" key="1">
    <citation type="journal article" date="2013" name="BMC Genomics">
        <title>Reconstruction of the lipid metabolism for the microalga Monoraphidium neglectum from its genome sequence reveals characteristics suitable for biofuel production.</title>
        <authorList>
            <person name="Bogen C."/>
            <person name="Al-Dilaimi A."/>
            <person name="Albersmeier A."/>
            <person name="Wichmann J."/>
            <person name="Grundmann M."/>
            <person name="Rupp O."/>
            <person name="Lauersen K.J."/>
            <person name="Blifernez-Klassen O."/>
            <person name="Kalinowski J."/>
            <person name="Goesmann A."/>
            <person name="Mussgnug J.H."/>
            <person name="Kruse O."/>
        </authorList>
    </citation>
    <scope>NUCLEOTIDE SEQUENCE [LARGE SCALE GENOMIC DNA]</scope>
    <source>
        <strain evidence="1 2">SAG 48.87</strain>
    </source>
</reference>
<protein>
    <submittedName>
        <fullName evidence="1">Uncharacterized protein</fullName>
    </submittedName>
</protein>
<evidence type="ECO:0000313" key="1">
    <source>
        <dbReference type="EMBL" id="KIY98664.1"/>
    </source>
</evidence>
<dbReference type="Proteomes" id="UP000054498">
    <property type="component" value="Unassembled WGS sequence"/>
</dbReference>
<dbReference type="RefSeq" id="XP_013897684.1">
    <property type="nucleotide sequence ID" value="XM_014042230.1"/>
</dbReference>
<accession>A0A0D2M5D5</accession>
<organism evidence="1 2">
    <name type="scientific">Monoraphidium neglectum</name>
    <dbReference type="NCBI Taxonomy" id="145388"/>
    <lineage>
        <taxon>Eukaryota</taxon>
        <taxon>Viridiplantae</taxon>
        <taxon>Chlorophyta</taxon>
        <taxon>core chlorophytes</taxon>
        <taxon>Chlorophyceae</taxon>
        <taxon>CS clade</taxon>
        <taxon>Sphaeropleales</taxon>
        <taxon>Selenastraceae</taxon>
        <taxon>Monoraphidium</taxon>
    </lineage>
</organism>
<dbReference type="GeneID" id="25742176"/>
<keyword evidence="2" id="KW-1185">Reference proteome</keyword>
<evidence type="ECO:0000313" key="2">
    <source>
        <dbReference type="Proteomes" id="UP000054498"/>
    </source>
</evidence>
<dbReference type="EMBL" id="KK102106">
    <property type="protein sequence ID" value="KIY98664.1"/>
    <property type="molecule type" value="Genomic_DNA"/>
</dbReference>
<proteinExistence type="predicted"/>
<name>A0A0D2M5D5_9CHLO</name>